<organism evidence="1 3">
    <name type="scientific">Nitrosomonas communis</name>
    <dbReference type="NCBI Taxonomy" id="44574"/>
    <lineage>
        <taxon>Bacteria</taxon>
        <taxon>Pseudomonadati</taxon>
        <taxon>Pseudomonadota</taxon>
        <taxon>Betaproteobacteria</taxon>
        <taxon>Nitrosomonadales</taxon>
        <taxon>Nitrosomonadaceae</taxon>
        <taxon>Nitrosomonas</taxon>
    </lineage>
</organism>
<reference evidence="1 3" key="2">
    <citation type="journal article" date="2016" name="Genome Announc.">
        <title>Genome Sequence of Nitrosomonas communis Strain Nm2, a Mesophilic Ammonia-Oxidizing Bacterium Isolated from Mediterranean Soil.</title>
        <authorList>
            <person name="Kozlowski J.A."/>
            <person name="Kits K.D."/>
            <person name="Stein L.Y."/>
        </authorList>
    </citation>
    <scope>NUCLEOTIDE SEQUENCE [LARGE SCALE GENOMIC DNA]</scope>
    <source>
        <strain evidence="1 3">Nm2</strain>
    </source>
</reference>
<dbReference type="AlphaFoldDB" id="A0A0F7KFM7"/>
<evidence type="ECO:0000313" key="2">
    <source>
        <dbReference type="EMBL" id="TYP71574.1"/>
    </source>
</evidence>
<evidence type="ECO:0000313" key="1">
    <source>
        <dbReference type="EMBL" id="AKH37622.1"/>
    </source>
</evidence>
<accession>A0A0F7KFM7</accession>
<name>A0A0F7KFM7_9PROT</name>
<gene>
    <name evidence="1" type="ORF">AAW31_07050</name>
    <name evidence="2" type="ORF">BCL69_11123</name>
</gene>
<dbReference type="EMBL" id="VNHT01000112">
    <property type="protein sequence ID" value="TYP71574.1"/>
    <property type="molecule type" value="Genomic_DNA"/>
</dbReference>
<reference evidence="2 4" key="3">
    <citation type="submission" date="2019-07" db="EMBL/GenBank/DDBJ databases">
        <title>Active sludge and wastewater microbial communities from Klosterneuburg, Austria.</title>
        <authorList>
            <person name="Wagner M."/>
        </authorList>
    </citation>
    <scope>NUCLEOTIDE SEQUENCE [LARGE SCALE GENOMIC DNA]</scope>
    <source>
        <strain evidence="2 4">Nm2</strain>
    </source>
</reference>
<reference evidence="3" key="1">
    <citation type="submission" date="2015-05" db="EMBL/GenBank/DDBJ databases">
        <title>Draft genome of Nitrosomonas communis strain Nm2.</title>
        <authorList>
            <person name="Kozlowski J.A."/>
            <person name="Kits K.D."/>
            <person name="Stein L.Y."/>
        </authorList>
    </citation>
    <scope>NUCLEOTIDE SEQUENCE [LARGE SCALE GENOMIC DNA]</scope>
    <source>
        <strain evidence="3">Nm2</strain>
    </source>
</reference>
<dbReference type="PATRIC" id="fig|44574.3.peg.1705"/>
<dbReference type="EMBL" id="CP011451">
    <property type="protein sequence ID" value="AKH37622.1"/>
    <property type="molecule type" value="Genomic_DNA"/>
</dbReference>
<dbReference type="KEGG" id="nco:AAW31_07050"/>
<proteinExistence type="predicted"/>
<dbReference type="Proteomes" id="UP000034156">
    <property type="component" value="Chromosome"/>
</dbReference>
<evidence type="ECO:0000313" key="4">
    <source>
        <dbReference type="Proteomes" id="UP000324176"/>
    </source>
</evidence>
<keyword evidence="3" id="KW-1185">Reference proteome</keyword>
<dbReference type="RefSeq" id="WP_046849698.1">
    <property type="nucleotide sequence ID" value="NZ_CBDIPD010000128.1"/>
</dbReference>
<dbReference type="Proteomes" id="UP000324176">
    <property type="component" value="Unassembled WGS sequence"/>
</dbReference>
<sequence length="84" mass="9431">MNLSILQGVIGGARVIPCDRMGRNIAFLCRIYDNGWSDRPHAISIDEETALLIDTHASGTVWVKAMHIFCKLLLHQKSVKQEAR</sequence>
<evidence type="ECO:0000313" key="3">
    <source>
        <dbReference type="Proteomes" id="UP000034156"/>
    </source>
</evidence>
<protein>
    <submittedName>
        <fullName evidence="1">Uncharacterized protein</fullName>
    </submittedName>
</protein>
<dbReference type="OrthoDB" id="9799980at2"/>